<dbReference type="InterPro" id="IPR000683">
    <property type="entry name" value="Gfo/Idh/MocA-like_OxRdtase_N"/>
</dbReference>
<dbReference type="SUPFAM" id="SSF51735">
    <property type="entry name" value="NAD(P)-binding Rossmann-fold domains"/>
    <property type="match status" value="1"/>
</dbReference>
<accession>A0A7K0CCL8</accession>
<feature type="domain" description="Gfo/Idh/MocA-like oxidoreductase N-terminal" evidence="1">
    <location>
        <begin position="25"/>
        <end position="146"/>
    </location>
</feature>
<keyword evidence="4" id="KW-1185">Reference proteome</keyword>
<dbReference type="GO" id="GO:0000166">
    <property type="term" value="F:nucleotide binding"/>
    <property type="evidence" value="ECO:0007669"/>
    <property type="project" value="InterPro"/>
</dbReference>
<gene>
    <name evidence="3" type="primary">iolG_1</name>
    <name evidence="3" type="ORF">SRB5_13150</name>
</gene>
<sequence length="438" mass="46667">MTVTDTVQHSNLRTHQGRSLDRPLHLAIVGAGSRGTGYARIAARPGSPARITAVAEPRASHRAALAGAHGVPAAARFADWHDLAAGPRLADAVIIAVQDAEHAEAAEAFAARGYDILLEKPMATTAEECDRIAAAADAAGVSLTVCHVMRYMPYTRKVKELLDAGVLGEIVSVQHLEPVGYWHFSHSYVRGNWRRSDTSGPLLLTKSCHDIDWLAHIIGRPVTAVSSFGSLRHFRPERAPQGAGERCVSCAVEPDCDFSAKRLYEAGLREGDPTTGRGHVAWVAAGELTADAVERALAEGPYGRCVYASDNDVVDHQVVNLEYEGGVTASFTLTAFTPMEHRHTKIFGTRGQLTGDGRHIEVFDFATEARTAIDTLAGGASAGEGHGGGDLGLIEAFVTAHREGRPELLLTGAAESADTHRVVFAAEEARLSGTVVRL</sequence>
<evidence type="ECO:0000259" key="2">
    <source>
        <dbReference type="Pfam" id="PF22725"/>
    </source>
</evidence>
<dbReference type="OrthoDB" id="103047at2"/>
<dbReference type="Gene3D" id="3.40.50.720">
    <property type="entry name" value="NAD(P)-binding Rossmann-like Domain"/>
    <property type="match status" value="1"/>
</dbReference>
<dbReference type="InterPro" id="IPR036291">
    <property type="entry name" value="NAD(P)-bd_dom_sf"/>
</dbReference>
<dbReference type="EC" id="1.1.1.18" evidence="3"/>
<reference evidence="3 4" key="1">
    <citation type="submission" date="2019-10" db="EMBL/GenBank/DDBJ databases">
        <title>Streptomyces smaragdinus sp. nov. and Streptomyces fabii sp. nov., isolated from the gut of fungus growing-termite Macrotermes natalensis.</title>
        <authorList>
            <person name="Schwitalla J."/>
            <person name="Benndorf R."/>
            <person name="Martin K."/>
            <person name="De Beer W."/>
            <person name="Kaster A.-K."/>
            <person name="Vollmers J."/>
            <person name="Poulsen M."/>
            <person name="Beemelmanns C."/>
        </authorList>
    </citation>
    <scope>NUCLEOTIDE SEQUENCE [LARGE SCALE GENOMIC DNA]</scope>
    <source>
        <strain evidence="3 4">RB5</strain>
    </source>
</reference>
<evidence type="ECO:0000313" key="3">
    <source>
        <dbReference type="EMBL" id="MQY11201.1"/>
    </source>
</evidence>
<dbReference type="InterPro" id="IPR055170">
    <property type="entry name" value="GFO_IDH_MocA-like_dom"/>
</dbReference>
<dbReference type="Proteomes" id="UP000466345">
    <property type="component" value="Unassembled WGS sequence"/>
</dbReference>
<dbReference type="Gene3D" id="3.30.360.10">
    <property type="entry name" value="Dihydrodipicolinate Reductase, domain 2"/>
    <property type="match status" value="1"/>
</dbReference>
<organism evidence="3 4">
    <name type="scientific">Streptomyces smaragdinus</name>
    <dbReference type="NCBI Taxonomy" id="2585196"/>
    <lineage>
        <taxon>Bacteria</taxon>
        <taxon>Bacillati</taxon>
        <taxon>Actinomycetota</taxon>
        <taxon>Actinomycetes</taxon>
        <taxon>Kitasatosporales</taxon>
        <taxon>Streptomycetaceae</taxon>
        <taxon>Streptomyces</taxon>
    </lineage>
</organism>
<dbReference type="EMBL" id="WEGJ01000003">
    <property type="protein sequence ID" value="MQY11201.1"/>
    <property type="molecule type" value="Genomic_DNA"/>
</dbReference>
<comment type="caution">
    <text evidence="3">The sequence shown here is derived from an EMBL/GenBank/DDBJ whole genome shotgun (WGS) entry which is preliminary data.</text>
</comment>
<dbReference type="InterPro" id="IPR051450">
    <property type="entry name" value="Gfo/Idh/MocA_Oxidoreductases"/>
</dbReference>
<dbReference type="Pfam" id="PF01408">
    <property type="entry name" value="GFO_IDH_MocA"/>
    <property type="match status" value="1"/>
</dbReference>
<name>A0A7K0CCL8_9ACTN</name>
<keyword evidence="3" id="KW-0560">Oxidoreductase</keyword>
<dbReference type="PANTHER" id="PTHR43377">
    <property type="entry name" value="BILIVERDIN REDUCTASE A"/>
    <property type="match status" value="1"/>
</dbReference>
<dbReference type="SUPFAM" id="SSF55347">
    <property type="entry name" value="Glyceraldehyde-3-phosphate dehydrogenase-like, C-terminal domain"/>
    <property type="match status" value="1"/>
</dbReference>
<dbReference type="AlphaFoldDB" id="A0A7K0CCL8"/>
<protein>
    <submittedName>
        <fullName evidence="3">Inositol 2-dehydrogenase/D-chiro-inositol 3-dehydrogenase</fullName>
        <ecNumber evidence="3">1.1.1.18</ecNumber>
    </submittedName>
</protein>
<evidence type="ECO:0000313" key="4">
    <source>
        <dbReference type="Proteomes" id="UP000466345"/>
    </source>
</evidence>
<feature type="domain" description="GFO/IDH/MocA-like oxidoreductase" evidence="2">
    <location>
        <begin position="156"/>
        <end position="353"/>
    </location>
</feature>
<proteinExistence type="predicted"/>
<dbReference type="PANTHER" id="PTHR43377:SF2">
    <property type="entry name" value="BINDING ROSSMANN FOLD OXIDOREDUCTASE, PUTATIVE (AFU_ORTHOLOGUE AFUA_4G00560)-RELATED"/>
    <property type="match status" value="1"/>
</dbReference>
<dbReference type="GO" id="GO:0050112">
    <property type="term" value="F:inositol 2-dehydrogenase (NAD+) activity"/>
    <property type="evidence" value="ECO:0007669"/>
    <property type="project" value="UniProtKB-EC"/>
</dbReference>
<evidence type="ECO:0000259" key="1">
    <source>
        <dbReference type="Pfam" id="PF01408"/>
    </source>
</evidence>
<dbReference type="Pfam" id="PF22725">
    <property type="entry name" value="GFO_IDH_MocA_C3"/>
    <property type="match status" value="1"/>
</dbReference>